<accession>A0AA95NKA4</accession>
<evidence type="ECO:0000256" key="3">
    <source>
        <dbReference type="ARBA" id="ARBA00022857"/>
    </source>
</evidence>
<dbReference type="Proteomes" id="UP001177769">
    <property type="component" value="Chromosome"/>
</dbReference>
<dbReference type="InterPro" id="IPR002811">
    <property type="entry name" value="Asp_DH"/>
</dbReference>
<dbReference type="PANTHER" id="PTHR31873:SF6">
    <property type="entry name" value="ASPARTATE DEHYDROGENASE DOMAIN-CONTAINING PROTEIN"/>
    <property type="match status" value="1"/>
</dbReference>
<dbReference type="InterPro" id="IPR005106">
    <property type="entry name" value="Asp/hSer_DH_NAD-bd"/>
</dbReference>
<evidence type="ECO:0000256" key="1">
    <source>
        <dbReference type="ARBA" id="ARBA00008331"/>
    </source>
</evidence>
<name>A0AA95NKA4_9BURK</name>
<feature type="domain" description="Aspartate/homoserine dehydrogenase NAD-binding" evidence="8">
    <location>
        <begin position="19"/>
        <end position="128"/>
    </location>
</feature>
<dbReference type="Gene3D" id="3.40.50.720">
    <property type="entry name" value="NAD(P)-binding Rossmann-like Domain"/>
    <property type="match status" value="1"/>
</dbReference>
<feature type="binding site" evidence="6">
    <location>
        <position position="131"/>
    </location>
    <ligand>
        <name>NAD(+)</name>
        <dbReference type="ChEBI" id="CHEBI:57540"/>
    </ligand>
</feature>
<feature type="active site" evidence="6">
    <location>
        <position position="227"/>
    </location>
</feature>
<evidence type="ECO:0000259" key="7">
    <source>
        <dbReference type="Pfam" id="PF01958"/>
    </source>
</evidence>
<dbReference type="PIRSF" id="PIRSF005227">
    <property type="entry name" value="Asp_dh_NAD_syn"/>
    <property type="match status" value="1"/>
</dbReference>
<evidence type="ECO:0000259" key="8">
    <source>
        <dbReference type="Pfam" id="PF03447"/>
    </source>
</evidence>
<dbReference type="RefSeq" id="WP_285235484.1">
    <property type="nucleotide sequence ID" value="NZ_CP116346.1"/>
</dbReference>
<evidence type="ECO:0000313" key="9">
    <source>
        <dbReference type="EMBL" id="WIT14354.1"/>
    </source>
</evidence>
<comment type="miscellaneous">
    <text evidence="6">The iminoaspartate product is unstable in aqueous solution and can decompose to oxaloacetate and ammonia.</text>
</comment>
<organism evidence="9 10">
    <name type="scientific">Paucibacter sediminis</name>
    <dbReference type="NCBI Taxonomy" id="3019553"/>
    <lineage>
        <taxon>Bacteria</taxon>
        <taxon>Pseudomonadati</taxon>
        <taxon>Pseudomonadota</taxon>
        <taxon>Betaproteobacteria</taxon>
        <taxon>Burkholderiales</taxon>
        <taxon>Sphaerotilaceae</taxon>
        <taxon>Roseateles</taxon>
    </lineage>
</organism>
<keyword evidence="4 6" id="KW-0560">Oxidoreductase</keyword>
<dbReference type="GO" id="GO:0051287">
    <property type="term" value="F:NAD binding"/>
    <property type="evidence" value="ECO:0007669"/>
    <property type="project" value="UniProtKB-UniRule"/>
</dbReference>
<dbReference type="EC" id="1.4.1.21" evidence="6"/>
<dbReference type="NCBIfam" id="NF009828">
    <property type="entry name" value="PRK13303.1-3"/>
    <property type="match status" value="1"/>
</dbReference>
<reference evidence="9" key="1">
    <citation type="submission" date="2023-01" db="EMBL/GenBank/DDBJ databases">
        <title>Whole genome sequence of Paucibacter sp. S2-9 isolated from pond sediment.</title>
        <authorList>
            <person name="Jung J.Y."/>
        </authorList>
    </citation>
    <scope>NUCLEOTIDE SEQUENCE</scope>
    <source>
        <strain evidence="9">S2-9</strain>
    </source>
</reference>
<dbReference type="InterPro" id="IPR036291">
    <property type="entry name" value="NAD(P)-bd_dom_sf"/>
</dbReference>
<evidence type="ECO:0000256" key="6">
    <source>
        <dbReference type="HAMAP-Rule" id="MF_01265"/>
    </source>
</evidence>
<dbReference type="NCBIfam" id="NF009829">
    <property type="entry name" value="PRK13303.1-4"/>
    <property type="match status" value="1"/>
</dbReference>
<comment type="function">
    <text evidence="6">Specifically catalyzes the NAD or NADP-dependent dehydrogenation of L-aspartate to iminoaspartate.</text>
</comment>
<comment type="catalytic activity">
    <reaction evidence="6">
        <text>L-aspartate + NADP(+) + H2O = oxaloacetate + NH4(+) + NADPH + H(+)</text>
        <dbReference type="Rhea" id="RHEA:11784"/>
        <dbReference type="ChEBI" id="CHEBI:15377"/>
        <dbReference type="ChEBI" id="CHEBI:15378"/>
        <dbReference type="ChEBI" id="CHEBI:16452"/>
        <dbReference type="ChEBI" id="CHEBI:28938"/>
        <dbReference type="ChEBI" id="CHEBI:29991"/>
        <dbReference type="ChEBI" id="CHEBI:57783"/>
        <dbReference type="ChEBI" id="CHEBI:58349"/>
        <dbReference type="EC" id="1.4.1.21"/>
    </reaction>
</comment>
<evidence type="ECO:0000256" key="2">
    <source>
        <dbReference type="ARBA" id="ARBA00022642"/>
    </source>
</evidence>
<comment type="similarity">
    <text evidence="1 6">Belongs to the L-aspartate dehydrogenase family.</text>
</comment>
<dbReference type="HAMAP" id="MF_01265">
    <property type="entry name" value="NadX"/>
    <property type="match status" value="1"/>
</dbReference>
<feature type="binding site" evidence="6">
    <location>
        <position position="197"/>
    </location>
    <ligand>
        <name>NAD(+)</name>
        <dbReference type="ChEBI" id="CHEBI:57540"/>
    </ligand>
</feature>
<evidence type="ECO:0000256" key="5">
    <source>
        <dbReference type="ARBA" id="ARBA00023027"/>
    </source>
</evidence>
<keyword evidence="10" id="KW-1185">Reference proteome</keyword>
<dbReference type="AlphaFoldDB" id="A0AA95NKA4"/>
<dbReference type="InterPro" id="IPR011182">
    <property type="entry name" value="L-Asp_DH"/>
</dbReference>
<dbReference type="Pfam" id="PF01958">
    <property type="entry name" value="Asp_DH_C"/>
    <property type="match status" value="1"/>
</dbReference>
<dbReference type="EMBL" id="CP116346">
    <property type="protein sequence ID" value="WIT14354.1"/>
    <property type="molecule type" value="Genomic_DNA"/>
</dbReference>
<evidence type="ECO:0000256" key="4">
    <source>
        <dbReference type="ARBA" id="ARBA00023002"/>
    </source>
</evidence>
<dbReference type="Gene3D" id="3.30.360.10">
    <property type="entry name" value="Dihydrodipicolinate Reductase, domain 2"/>
    <property type="match status" value="1"/>
</dbReference>
<dbReference type="GO" id="GO:0016639">
    <property type="term" value="F:oxidoreductase activity, acting on the CH-NH2 group of donors, NAD or NADP as acceptor"/>
    <property type="evidence" value="ECO:0007669"/>
    <property type="project" value="UniProtKB-UniRule"/>
</dbReference>
<gene>
    <name evidence="6" type="primary">nadX</name>
    <name evidence="9" type="ORF">PFX98_12230</name>
</gene>
<dbReference type="KEGG" id="pais:PFX98_12230"/>
<proteinExistence type="inferred from homology"/>
<comment type="catalytic activity">
    <reaction evidence="6">
        <text>L-aspartate + NAD(+) + H2O = oxaloacetate + NH4(+) + NADH + H(+)</text>
        <dbReference type="Rhea" id="RHEA:11788"/>
        <dbReference type="ChEBI" id="CHEBI:15377"/>
        <dbReference type="ChEBI" id="CHEBI:15378"/>
        <dbReference type="ChEBI" id="CHEBI:16452"/>
        <dbReference type="ChEBI" id="CHEBI:28938"/>
        <dbReference type="ChEBI" id="CHEBI:29991"/>
        <dbReference type="ChEBI" id="CHEBI:57540"/>
        <dbReference type="ChEBI" id="CHEBI:57945"/>
        <dbReference type="EC" id="1.4.1.21"/>
    </reaction>
</comment>
<keyword evidence="3 6" id="KW-0521">NADP</keyword>
<dbReference type="GO" id="GO:0050661">
    <property type="term" value="F:NADP binding"/>
    <property type="evidence" value="ECO:0007669"/>
    <property type="project" value="UniProtKB-UniRule"/>
</dbReference>
<sequence>MTVHTTHETAAPLRVALIGLGAIGRVIAKELLARQGEGVQLLGALCQHESEGAELGLPVVTTLAALLALQPDLVVEAAGHGAVKAYGPEVLRAGRDLLLVSVGVLSDAALLAELEAAARASGRQLLLPSGALAGLDYLQAAKLAGLSRVCLRSRKPPLAWRDTPAELLLDLAKLSEPVVFFRGSARDAARSYPKNANVAATLALCTLGLDETLVELVADPTISGNEHEIEASGAVGELHLTLRNTASPDNPKTSLVTPYSVMRSIMARRAVLSV</sequence>
<dbReference type="Pfam" id="PF03447">
    <property type="entry name" value="NAD_binding_3"/>
    <property type="match status" value="1"/>
</dbReference>
<comment type="pathway">
    <text evidence="6">Cofactor biosynthesis; NAD(+) biosynthesis; iminoaspartate from L-aspartate (dehydrogenase route): step 1/1.</text>
</comment>
<keyword evidence="2 6" id="KW-0662">Pyridine nucleotide biosynthesis</keyword>
<evidence type="ECO:0000313" key="10">
    <source>
        <dbReference type="Proteomes" id="UP001177769"/>
    </source>
</evidence>
<keyword evidence="5 6" id="KW-0520">NAD</keyword>
<dbReference type="SUPFAM" id="SSF55347">
    <property type="entry name" value="Glyceraldehyde-3-phosphate dehydrogenase-like, C-terminal domain"/>
    <property type="match status" value="1"/>
</dbReference>
<dbReference type="GO" id="GO:0033735">
    <property type="term" value="F:aspartate dehydrogenase [NAD(P)+] activity"/>
    <property type="evidence" value="ECO:0007669"/>
    <property type="project" value="UniProtKB-EC"/>
</dbReference>
<dbReference type="PANTHER" id="PTHR31873">
    <property type="entry name" value="L-ASPARTATE DEHYDROGENASE-RELATED"/>
    <property type="match status" value="1"/>
</dbReference>
<protein>
    <recommendedName>
        <fullName evidence="6">L-aspartate dehydrogenase</fullName>
        <ecNumber evidence="6">1.4.1.21</ecNumber>
    </recommendedName>
</protein>
<dbReference type="InterPro" id="IPR020626">
    <property type="entry name" value="Asp_DH_prok"/>
</dbReference>
<feature type="domain" description="Aspartate dehydrogenase" evidence="7">
    <location>
        <begin position="175"/>
        <end position="261"/>
    </location>
</feature>
<dbReference type="GO" id="GO:0009435">
    <property type="term" value="P:NAD+ biosynthetic process"/>
    <property type="evidence" value="ECO:0007669"/>
    <property type="project" value="UniProtKB-UniRule"/>
</dbReference>
<dbReference type="SUPFAM" id="SSF51735">
    <property type="entry name" value="NAD(P)-binding Rossmann-fold domains"/>
    <property type="match status" value="1"/>
</dbReference>